<evidence type="ECO:0000259" key="2">
    <source>
        <dbReference type="PROSITE" id="PS51038"/>
    </source>
</evidence>
<dbReference type="PROSITE" id="PS51038">
    <property type="entry name" value="BAH"/>
    <property type="match status" value="1"/>
</dbReference>
<name>A0A7R9JDF8_TIMCA</name>
<gene>
    <name evidence="3" type="ORF">TCMB3V08_LOCUS9024</name>
</gene>
<protein>
    <submittedName>
        <fullName evidence="3">(California timema) hypothetical protein</fullName>
    </submittedName>
</protein>
<dbReference type="InterPro" id="IPR053032">
    <property type="entry name" value="BAH_domain-containing"/>
</dbReference>
<dbReference type="PANTHER" id="PTHR46576:SF1">
    <property type="entry name" value="BROMO ADJACENT HOMOLOGY DOMAIN-CONTAINING 1 PROTEIN"/>
    <property type="match status" value="1"/>
</dbReference>
<feature type="compositionally biased region" description="Polar residues" evidence="1">
    <location>
        <begin position="502"/>
        <end position="519"/>
    </location>
</feature>
<accession>A0A7R9JDF8</accession>
<feature type="compositionally biased region" description="Polar residues" evidence="1">
    <location>
        <begin position="912"/>
        <end position="926"/>
    </location>
</feature>
<dbReference type="Pfam" id="PF01426">
    <property type="entry name" value="BAH"/>
    <property type="match status" value="1"/>
</dbReference>
<feature type="compositionally biased region" description="Pro residues" evidence="1">
    <location>
        <begin position="382"/>
        <end position="397"/>
    </location>
</feature>
<dbReference type="PANTHER" id="PTHR46576">
    <property type="entry name" value="BROMO ADJACENT HOMOLOGY DOMAIN-CONTAINING 1 PROTEIN"/>
    <property type="match status" value="1"/>
</dbReference>
<dbReference type="GO" id="GO:0005677">
    <property type="term" value="C:chromatin silencing complex"/>
    <property type="evidence" value="ECO:0007669"/>
    <property type="project" value="TreeGrafter"/>
</dbReference>
<proteinExistence type="predicted"/>
<feature type="region of interest" description="Disordered" evidence="1">
    <location>
        <begin position="378"/>
        <end position="397"/>
    </location>
</feature>
<dbReference type="GO" id="GO:0003682">
    <property type="term" value="F:chromatin binding"/>
    <property type="evidence" value="ECO:0007669"/>
    <property type="project" value="InterPro"/>
</dbReference>
<sequence length="1171" mass="128104">MMERSGESGKLPPVHPTEIRTLVSPVLGSLAQHETREIANYVTEAGSLLKIKAKSPLSYSEWTYPLRWLNGLRRHSRVKTGLPKTGRSRFESRSSLLAKLPALPCFARETLAALLSRCQPCPGWNNQEVYHDNQPCPGWNDQEVHHNQRNLLGEINRSVALSVAGYYQPAGPLISSHHHHHHTSTSVANKVPPAVLSTLEASATPTPPPSAAPHSAPPSQIISSTSTPSGTTRGGDESSDNDVVITATSCSSGGGEVISGPPHYPPRYPPPTPHAQPYPYSYQYYPSPPSSASVQYPGVPIPHYHSQELCYPPPPYYHPHKPPAYSSPPPPAPYHRRYPQYYPAELYPGANPAPPPGPAPQQSGGGQQQVVASGATYQHDAYPPPVPPPAVVDPYPPPPPPPPGYYAGYGATPACYTHSPPSRSLFIDATYQSCPCPMQSCPKNVLTGPLTGDGKGPHLPSKQQQLPLPPVALALPLEPPGALGPPSPARGSAGMPLPPSPATGSARNPSSWSPEVQRTGPSLVEAAQLPFDKGDTDTLLGVEDSTQHRLLTIGTLIEKPVVCEPKLKSRRSSVDSPVANQTQNLPLLMCDSKFQDRGLQVSSEDVTEPSVKQELRTVKEEVFVSQMADKGVFNVDSCTTLKRKVESLVSDAPIIDTLPATKRQKVLKVSELALRERTVFKSEGLDMAELEAKILPELNPPRKSQPLSLNNASVPNSKFKPKKRKSEDSKDSTENAEPESSPTKKRKRITALKVPKFKELRAKTYRSCVKQAKSKNFTNSNPKNCVNNIEEGVCNIISNRVGSRTIGTSMTKKINSSCVLTGMKKLSTTKSTPKKAETKTTVSTATQKRSALKQATSKGCDMSVTDGNISRSRVDAHRKRALSLESTCKRSVGSSCRSASVKAAPIARSNSKLCDSIPDPTQSDEPSSPCLPEPMVGKQVKKESFKKPPKVNGLISCESVEVLDGPACKKTPLKKALIAPKWSNGWSWEGEPFTAKVFLTSEVTPVVRRCYPSMRHIEGDIIYPHDCVLLKSGTRKIDLPFVAKVAALWENPDDGEMMVSLLWYYRPEHTEQGRMIESMEDELFASKHKDINSVACIEDKCYVLTFNEYCRYRKCLRRFEDGIRTPGLVVPLLEGYPRKNRQPPGCVAPELVFFCRKVYEYRQRRILKNPG</sequence>
<feature type="region of interest" description="Disordered" evidence="1">
    <location>
        <begin position="696"/>
        <end position="747"/>
    </location>
</feature>
<feature type="region of interest" description="Disordered" evidence="1">
    <location>
        <begin position="829"/>
        <end position="864"/>
    </location>
</feature>
<dbReference type="Gene3D" id="2.30.30.490">
    <property type="match status" value="1"/>
</dbReference>
<dbReference type="GO" id="GO:0045892">
    <property type="term" value="P:negative regulation of DNA-templated transcription"/>
    <property type="evidence" value="ECO:0007669"/>
    <property type="project" value="TreeGrafter"/>
</dbReference>
<feature type="compositionally biased region" description="Pro residues" evidence="1">
    <location>
        <begin position="262"/>
        <end position="272"/>
    </location>
</feature>
<dbReference type="GO" id="GO:0031507">
    <property type="term" value="P:heterochromatin formation"/>
    <property type="evidence" value="ECO:0007669"/>
    <property type="project" value="TreeGrafter"/>
</dbReference>
<reference evidence="3" key="1">
    <citation type="submission" date="2020-11" db="EMBL/GenBank/DDBJ databases">
        <authorList>
            <person name="Tran Van P."/>
        </authorList>
    </citation>
    <scope>NUCLEOTIDE SEQUENCE</scope>
</reference>
<organism evidence="3">
    <name type="scientific">Timema californicum</name>
    <name type="common">California timema</name>
    <name type="synonym">Walking stick</name>
    <dbReference type="NCBI Taxonomy" id="61474"/>
    <lineage>
        <taxon>Eukaryota</taxon>
        <taxon>Metazoa</taxon>
        <taxon>Ecdysozoa</taxon>
        <taxon>Arthropoda</taxon>
        <taxon>Hexapoda</taxon>
        <taxon>Insecta</taxon>
        <taxon>Pterygota</taxon>
        <taxon>Neoptera</taxon>
        <taxon>Polyneoptera</taxon>
        <taxon>Phasmatodea</taxon>
        <taxon>Timematodea</taxon>
        <taxon>Timematoidea</taxon>
        <taxon>Timematidae</taxon>
        <taxon>Timema</taxon>
    </lineage>
</organism>
<evidence type="ECO:0000313" key="3">
    <source>
        <dbReference type="EMBL" id="CAD7576455.1"/>
    </source>
</evidence>
<feature type="compositionally biased region" description="Pro residues" evidence="1">
    <location>
        <begin position="477"/>
        <end position="488"/>
    </location>
</feature>
<evidence type="ECO:0000256" key="1">
    <source>
        <dbReference type="SAM" id="MobiDB-lite"/>
    </source>
</evidence>
<dbReference type="InterPro" id="IPR043151">
    <property type="entry name" value="BAH_sf"/>
</dbReference>
<feature type="region of interest" description="Disordered" evidence="1">
    <location>
        <begin position="912"/>
        <end position="938"/>
    </location>
</feature>
<dbReference type="EMBL" id="OE184272">
    <property type="protein sequence ID" value="CAD7576455.1"/>
    <property type="molecule type" value="Genomic_DNA"/>
</dbReference>
<feature type="region of interest" description="Disordered" evidence="1">
    <location>
        <begin position="200"/>
        <end position="272"/>
    </location>
</feature>
<feature type="domain" description="BAH" evidence="2">
    <location>
        <begin position="1020"/>
        <end position="1170"/>
    </location>
</feature>
<dbReference type="SMART" id="SM00439">
    <property type="entry name" value="BAH"/>
    <property type="match status" value="1"/>
</dbReference>
<feature type="compositionally biased region" description="Polar residues" evidence="1">
    <location>
        <begin position="839"/>
        <end position="857"/>
    </location>
</feature>
<feature type="compositionally biased region" description="Low complexity" evidence="1">
    <location>
        <begin position="212"/>
        <end position="231"/>
    </location>
</feature>
<dbReference type="GO" id="GO:0000976">
    <property type="term" value="F:transcription cis-regulatory region binding"/>
    <property type="evidence" value="ECO:0007669"/>
    <property type="project" value="TreeGrafter"/>
</dbReference>
<dbReference type="AlphaFoldDB" id="A0A7R9JDF8"/>
<feature type="region of interest" description="Disordered" evidence="1">
    <location>
        <begin position="473"/>
        <end position="519"/>
    </location>
</feature>
<feature type="region of interest" description="Disordered" evidence="1">
    <location>
        <begin position="345"/>
        <end position="371"/>
    </location>
</feature>
<feature type="compositionally biased region" description="Polar residues" evidence="1">
    <location>
        <begin position="705"/>
        <end position="716"/>
    </location>
</feature>
<dbReference type="InterPro" id="IPR001025">
    <property type="entry name" value="BAH_dom"/>
</dbReference>